<dbReference type="InterPro" id="IPR047693">
    <property type="entry name" value="RNA-guided_IscB-like"/>
</dbReference>
<keyword evidence="2" id="KW-0378">Hydrolase</keyword>
<dbReference type="Pfam" id="PF01844">
    <property type="entry name" value="HNH"/>
    <property type="match status" value="1"/>
</dbReference>
<reference evidence="2 3" key="1">
    <citation type="submission" date="2011-06" db="EMBL/GenBank/DDBJ databases">
        <title>The draft genome of Thiorhodococcus drewsii AZ1.</title>
        <authorList>
            <consortium name="US DOE Joint Genome Institute (JGI-PGF)"/>
            <person name="Lucas S."/>
            <person name="Han J."/>
            <person name="Lapidus A."/>
            <person name="Cheng J.-F."/>
            <person name="Goodwin L."/>
            <person name="Pitluck S."/>
            <person name="Peters L."/>
            <person name="Land M.L."/>
            <person name="Hauser L."/>
            <person name="Vogl K."/>
            <person name="Liu Z."/>
            <person name="Imhoff J."/>
            <person name="Thiel V."/>
            <person name="Frigaard N.-U."/>
            <person name="Bryant D.A."/>
            <person name="Woyke T.J."/>
        </authorList>
    </citation>
    <scope>NUCLEOTIDE SEQUENCE [LARGE SCALE GENOMIC DNA]</scope>
    <source>
        <strain evidence="2 3">AZ1</strain>
    </source>
</reference>
<dbReference type="GO" id="GO:0004519">
    <property type="term" value="F:endonuclease activity"/>
    <property type="evidence" value="ECO:0007669"/>
    <property type="project" value="UniProtKB-KW"/>
</dbReference>
<dbReference type="OrthoDB" id="9802901at2"/>
<dbReference type="GO" id="GO:0008270">
    <property type="term" value="F:zinc ion binding"/>
    <property type="evidence" value="ECO:0007669"/>
    <property type="project" value="InterPro"/>
</dbReference>
<accession>G2E2F8</accession>
<comment type="caution">
    <text evidence="2">The sequence shown here is derived from an EMBL/GenBank/DDBJ whole genome shotgun (WGS) entry which is preliminary data.</text>
</comment>
<dbReference type="PANTHER" id="PTHR33877">
    <property type="entry name" value="SLL1193 PROTEIN"/>
    <property type="match status" value="1"/>
</dbReference>
<dbReference type="SMART" id="SM00507">
    <property type="entry name" value="HNHc"/>
    <property type="match status" value="1"/>
</dbReference>
<dbReference type="CDD" id="cd00085">
    <property type="entry name" value="HNHc"/>
    <property type="match status" value="1"/>
</dbReference>
<keyword evidence="2" id="KW-0540">Nuclease</keyword>
<dbReference type="STRING" id="765913.ThidrDRAFT_2506"/>
<sequence length="448" mass="50133">MAVFVLDKKKRPLMPCSEKRARLLLKRERAVVVRLAPFTIRLKDRVGGATQPLRIKLDPGSKTTGLALVREEEIVDPETGEVTRTAHVVWLGELTHRGHQIREALTARSAMRRRRRTANLRHRAPRFDNRTKPCGWLAPSLRHRVETTVTWVERLRRLAPITAISQERVRFDMQAMQNPEISGLEYQQGTLAGYEVREYLLEKWRRTCAYCGAKDIPLQIEHIQPKSMGGSNRISNLTLACAPCNQKKGNRPVTVFLANKPDRLKRIQAHVSAPLRDAAAVNATRWALFESLKATGLPVETGSGGCTKFNRMRLGVPKTHALDAACVGQVDALHGWQCPTLAIKATGRGSYQRTRLDRFGFPRGVLMRQKRVHGFQTGDRVIACVPTGKKAGTYVGRVAIRATGSFNIQTAGAVVQGLSYRYCRTLQRADGYGYSFNPTPKEEARQAA</sequence>
<organism evidence="2 3">
    <name type="scientific">Thiorhodococcus drewsii AZ1</name>
    <dbReference type="NCBI Taxonomy" id="765913"/>
    <lineage>
        <taxon>Bacteria</taxon>
        <taxon>Pseudomonadati</taxon>
        <taxon>Pseudomonadota</taxon>
        <taxon>Gammaproteobacteria</taxon>
        <taxon>Chromatiales</taxon>
        <taxon>Chromatiaceae</taxon>
        <taxon>Thiorhodococcus</taxon>
    </lineage>
</organism>
<dbReference type="GO" id="GO:0003676">
    <property type="term" value="F:nucleic acid binding"/>
    <property type="evidence" value="ECO:0007669"/>
    <property type="project" value="InterPro"/>
</dbReference>
<dbReference type="NCBIfam" id="NF040563">
    <property type="entry name" value="guided_IscB"/>
    <property type="match status" value="1"/>
</dbReference>
<dbReference type="eggNOG" id="COG1403">
    <property type="taxonomic scope" value="Bacteria"/>
</dbReference>
<dbReference type="InterPro" id="IPR003615">
    <property type="entry name" value="HNH_nuc"/>
</dbReference>
<keyword evidence="2" id="KW-0255">Endonuclease</keyword>
<dbReference type="InterPro" id="IPR052892">
    <property type="entry name" value="NA-targeting_endonuclease"/>
</dbReference>
<evidence type="ECO:0000259" key="1">
    <source>
        <dbReference type="SMART" id="SM00507"/>
    </source>
</evidence>
<dbReference type="Pfam" id="PF14239">
    <property type="entry name" value="RRXRR"/>
    <property type="match status" value="1"/>
</dbReference>
<evidence type="ECO:0000313" key="2">
    <source>
        <dbReference type="EMBL" id="EGV30874.1"/>
    </source>
</evidence>
<dbReference type="Gene3D" id="1.10.30.50">
    <property type="match status" value="1"/>
</dbReference>
<evidence type="ECO:0000313" key="3">
    <source>
        <dbReference type="Proteomes" id="UP000004200"/>
    </source>
</evidence>
<dbReference type="InterPro" id="IPR025938">
    <property type="entry name" value="RRXRR_dom"/>
</dbReference>
<name>G2E2F8_9GAMM</name>
<proteinExistence type="predicted"/>
<protein>
    <submittedName>
        <fullName evidence="2">HNH endonuclease</fullName>
    </submittedName>
</protein>
<dbReference type="InterPro" id="IPR002711">
    <property type="entry name" value="HNH"/>
</dbReference>
<gene>
    <name evidence="2" type="ORF">ThidrDRAFT_2506</name>
</gene>
<dbReference type="Proteomes" id="UP000004200">
    <property type="component" value="Unassembled WGS sequence"/>
</dbReference>
<dbReference type="AlphaFoldDB" id="G2E2F8"/>
<feature type="domain" description="HNH nuclease" evidence="1">
    <location>
        <begin position="195"/>
        <end position="246"/>
    </location>
</feature>
<dbReference type="EMBL" id="AFWT01000016">
    <property type="protein sequence ID" value="EGV30874.1"/>
    <property type="molecule type" value="Genomic_DNA"/>
</dbReference>
<dbReference type="RefSeq" id="WP_007041219.1">
    <property type="nucleotide sequence ID" value="NZ_AFWT01000016.1"/>
</dbReference>
<dbReference type="PATRIC" id="fig|765913.3.peg.2550"/>
<keyword evidence="3" id="KW-1185">Reference proteome</keyword>
<dbReference type="PANTHER" id="PTHR33877:SF2">
    <property type="entry name" value="OS07G0170200 PROTEIN"/>
    <property type="match status" value="1"/>
</dbReference>